<protein>
    <recommendedName>
        <fullName evidence="4">Transporter</fullName>
    </recommendedName>
</protein>
<dbReference type="EMBL" id="FXYH01000002">
    <property type="protein sequence ID" value="SMX35941.1"/>
    <property type="molecule type" value="Genomic_DNA"/>
</dbReference>
<evidence type="ECO:0000313" key="2">
    <source>
        <dbReference type="EMBL" id="SMX35941.1"/>
    </source>
</evidence>
<accession>A0A238JZ62</accession>
<evidence type="ECO:0000256" key="1">
    <source>
        <dbReference type="SAM" id="SignalP"/>
    </source>
</evidence>
<gene>
    <name evidence="2" type="ORF">PEV8663_00644</name>
</gene>
<dbReference type="AlphaFoldDB" id="A0A238JZ62"/>
<evidence type="ECO:0000313" key="3">
    <source>
        <dbReference type="Proteomes" id="UP000220836"/>
    </source>
</evidence>
<keyword evidence="1" id="KW-0732">Signal</keyword>
<dbReference type="RefSeq" id="WP_097803195.1">
    <property type="nucleotide sequence ID" value="NZ_FXYH01000002.1"/>
</dbReference>
<reference evidence="2 3" key="1">
    <citation type="submission" date="2017-05" db="EMBL/GenBank/DDBJ databases">
        <authorList>
            <person name="Song R."/>
            <person name="Chenine A.L."/>
            <person name="Ruprecht R.M."/>
        </authorList>
    </citation>
    <scope>NUCLEOTIDE SEQUENCE [LARGE SCALE GENOMIC DNA]</scope>
    <source>
        <strain evidence="2 3">CECT 8663</strain>
    </source>
</reference>
<name>A0A238JZ62_9RHOB</name>
<feature type="chain" id="PRO_5013280333" description="Transporter" evidence="1">
    <location>
        <begin position="27"/>
        <end position="265"/>
    </location>
</feature>
<evidence type="ECO:0008006" key="4">
    <source>
        <dbReference type="Google" id="ProtNLM"/>
    </source>
</evidence>
<organism evidence="2 3">
    <name type="scientific">Pelagimonas varians</name>
    <dbReference type="NCBI Taxonomy" id="696760"/>
    <lineage>
        <taxon>Bacteria</taxon>
        <taxon>Pseudomonadati</taxon>
        <taxon>Pseudomonadota</taxon>
        <taxon>Alphaproteobacteria</taxon>
        <taxon>Rhodobacterales</taxon>
        <taxon>Roseobacteraceae</taxon>
        <taxon>Pelagimonas</taxon>
    </lineage>
</organism>
<proteinExistence type="predicted"/>
<dbReference type="OrthoDB" id="9809066at2"/>
<sequence>MPREYQTRKSLSCALAMALLGSMAQAQDAADLAQELANPLAAIISIPFQLNYDDNLGPTNEGSRTTLNLQPVIPFALDNGANIITRTIIPYIWQEDVIPGTSQHGFGDILASAWYSRTTEADLTWGIGPVVRFPTFSDVSSKTWAAGATGIVLKQTGPWTYGALANHLWDLESNPTTPTNVTFVQPFVAYSTENAWTFSLQSESTYDWEAESWAVPLNASVSKLAVINGKPVNFQGGVGRWLESPDGGPEDWRFRLQVQFVVPKG</sequence>
<feature type="signal peptide" evidence="1">
    <location>
        <begin position="1"/>
        <end position="26"/>
    </location>
</feature>
<dbReference type="Proteomes" id="UP000220836">
    <property type="component" value="Unassembled WGS sequence"/>
</dbReference>
<keyword evidence="3" id="KW-1185">Reference proteome</keyword>